<reference evidence="1 2" key="1">
    <citation type="journal article" date="2022" name="Plant J.">
        <title>Chromosome-level genome of Camellia lanceoleosa provides a valuable resource for understanding genome evolution and self-incompatibility.</title>
        <authorList>
            <person name="Gong W."/>
            <person name="Xiao S."/>
            <person name="Wang L."/>
            <person name="Liao Z."/>
            <person name="Chang Y."/>
            <person name="Mo W."/>
            <person name="Hu G."/>
            <person name="Li W."/>
            <person name="Zhao G."/>
            <person name="Zhu H."/>
            <person name="Hu X."/>
            <person name="Ji K."/>
            <person name="Xiang X."/>
            <person name="Song Q."/>
            <person name="Yuan D."/>
            <person name="Jin S."/>
            <person name="Zhang L."/>
        </authorList>
    </citation>
    <scope>NUCLEOTIDE SEQUENCE [LARGE SCALE GENOMIC DNA]</scope>
    <source>
        <strain evidence="1">SQ_2022a</strain>
    </source>
</reference>
<accession>A0ACC0FZR2</accession>
<proteinExistence type="predicted"/>
<comment type="caution">
    <text evidence="1">The sequence shown here is derived from an EMBL/GenBank/DDBJ whole genome shotgun (WGS) entry which is preliminary data.</text>
</comment>
<name>A0ACC0FZR2_9ERIC</name>
<gene>
    <name evidence="1" type="ORF">LOK49_LG11G01012</name>
</gene>
<sequence>MRPKKLEREMCTFYQKGVCSYGSRCRYEHELAWHSSSSTSGMDANFTLRACPICRKKAKLREAGNTSFLTYSLLYGENYFGSRRNYLKLDFAPSFEQVMEHRLGHLPSTEKQVVTPTVS</sequence>
<evidence type="ECO:0000313" key="1">
    <source>
        <dbReference type="EMBL" id="KAI7993773.1"/>
    </source>
</evidence>
<dbReference type="EMBL" id="CM045769">
    <property type="protein sequence ID" value="KAI7993773.1"/>
    <property type="molecule type" value="Genomic_DNA"/>
</dbReference>
<evidence type="ECO:0000313" key="2">
    <source>
        <dbReference type="Proteomes" id="UP001060215"/>
    </source>
</evidence>
<protein>
    <submittedName>
        <fullName evidence="1">Uncharacterized protein</fullName>
    </submittedName>
</protein>
<keyword evidence="2" id="KW-1185">Reference proteome</keyword>
<organism evidence="1 2">
    <name type="scientific">Camellia lanceoleosa</name>
    <dbReference type="NCBI Taxonomy" id="1840588"/>
    <lineage>
        <taxon>Eukaryota</taxon>
        <taxon>Viridiplantae</taxon>
        <taxon>Streptophyta</taxon>
        <taxon>Embryophyta</taxon>
        <taxon>Tracheophyta</taxon>
        <taxon>Spermatophyta</taxon>
        <taxon>Magnoliopsida</taxon>
        <taxon>eudicotyledons</taxon>
        <taxon>Gunneridae</taxon>
        <taxon>Pentapetalae</taxon>
        <taxon>asterids</taxon>
        <taxon>Ericales</taxon>
        <taxon>Theaceae</taxon>
        <taxon>Camellia</taxon>
    </lineage>
</organism>
<dbReference type="Proteomes" id="UP001060215">
    <property type="component" value="Chromosome 12"/>
</dbReference>